<protein>
    <recommendedName>
        <fullName evidence="3">PPE family protein</fullName>
    </recommendedName>
</protein>
<organism evidence="1 2">
    <name type="scientific">Leptospira noguchii str. 2007001578</name>
    <dbReference type="NCBI Taxonomy" id="1049974"/>
    <lineage>
        <taxon>Bacteria</taxon>
        <taxon>Pseudomonadati</taxon>
        <taxon>Spirochaetota</taxon>
        <taxon>Spirochaetia</taxon>
        <taxon>Leptospirales</taxon>
        <taxon>Leptospiraceae</taxon>
        <taxon>Leptospira</taxon>
    </lineage>
</organism>
<sequence>MGLVNYIEGGSVGLQAGIINLGKDRSGVELTIGLVNYKTGSVMIGIANFLSEGINFALYNHNTVGFNFGILNLFSEGMSLGIFNIGNKEIGDTQIGLINLSNVSKKSTLQFGLLNLSNTFEKHKIQYGLLNVCRGKKISITTGLNDCE</sequence>
<dbReference type="Proteomes" id="UP000012099">
    <property type="component" value="Unassembled WGS sequence"/>
</dbReference>
<name>A0ABN0IZJ6_9LEPT</name>
<reference evidence="1 2" key="1">
    <citation type="submission" date="2013-01" db="EMBL/GenBank/DDBJ databases">
        <authorList>
            <person name="Harkins D.M."/>
            <person name="Durkin A.S."/>
            <person name="Brinkac L.M."/>
            <person name="Haft D.H."/>
            <person name="Selengut J.D."/>
            <person name="Sanka R."/>
            <person name="DePew J."/>
            <person name="Purushe J."/>
            <person name="Whelen A.C."/>
            <person name="Vinetz J.M."/>
            <person name="Sutton G.G."/>
            <person name="Nierman W.C."/>
            <person name="Fouts D.E."/>
        </authorList>
    </citation>
    <scope>NUCLEOTIDE SEQUENCE [LARGE SCALE GENOMIC DNA]</scope>
    <source>
        <strain evidence="1 2">2007001578</strain>
    </source>
</reference>
<gene>
    <name evidence="1" type="ORF">LEP1GSC035_0744</name>
</gene>
<evidence type="ECO:0000313" key="2">
    <source>
        <dbReference type="Proteomes" id="UP000012099"/>
    </source>
</evidence>
<keyword evidence="2" id="KW-1185">Reference proteome</keyword>
<accession>A0ABN0IZJ6</accession>
<evidence type="ECO:0000313" key="1">
    <source>
        <dbReference type="EMBL" id="EMM99906.1"/>
    </source>
</evidence>
<proteinExistence type="predicted"/>
<dbReference type="EMBL" id="AHMH02000107">
    <property type="protein sequence ID" value="EMM99906.1"/>
    <property type="molecule type" value="Genomic_DNA"/>
</dbReference>
<evidence type="ECO:0008006" key="3">
    <source>
        <dbReference type="Google" id="ProtNLM"/>
    </source>
</evidence>
<comment type="caution">
    <text evidence="1">The sequence shown here is derived from an EMBL/GenBank/DDBJ whole genome shotgun (WGS) entry which is preliminary data.</text>
</comment>